<dbReference type="GO" id="GO:0005737">
    <property type="term" value="C:cytoplasm"/>
    <property type="evidence" value="ECO:0007669"/>
    <property type="project" value="TreeGrafter"/>
</dbReference>
<feature type="domain" description="AVL9/DENND6" evidence="2">
    <location>
        <begin position="2"/>
        <end position="414"/>
    </location>
</feature>
<dbReference type="InterPro" id="IPR018307">
    <property type="entry name" value="ABL9/DENND6_dom"/>
</dbReference>
<evidence type="ECO:0000313" key="3">
    <source>
        <dbReference type="EMBL" id="CAD7425442.1"/>
    </source>
</evidence>
<dbReference type="InterPro" id="IPR051731">
    <property type="entry name" value="DENND11/AVL9_GEFs"/>
</dbReference>
<feature type="compositionally biased region" description="Polar residues" evidence="1">
    <location>
        <begin position="538"/>
        <end position="549"/>
    </location>
</feature>
<dbReference type="Pfam" id="PF09794">
    <property type="entry name" value="Avl9"/>
    <property type="match status" value="1"/>
</dbReference>
<accession>A0A7R9E305</accession>
<gene>
    <name evidence="3" type="ORF">TMSB3V08_LOCUS2351</name>
</gene>
<dbReference type="PANTHER" id="PTHR31017">
    <property type="entry name" value="LATE SECRETORY PATHWAY PROTEIN AVL9-RELATED"/>
    <property type="match status" value="1"/>
</dbReference>
<proteinExistence type="predicted"/>
<dbReference type="EMBL" id="OB792953">
    <property type="protein sequence ID" value="CAD7425442.1"/>
    <property type="molecule type" value="Genomic_DNA"/>
</dbReference>
<dbReference type="PANTHER" id="PTHR31017:SF1">
    <property type="entry name" value="LATE SECRETORY PATHWAY PROTEIN AVL9 HOMOLOG"/>
    <property type="match status" value="1"/>
</dbReference>
<sequence length="559" mass="62048">MALITHAYFDEGDFSKVKLLHDTYHHLNSCLSDVDVSQLSPQLYVGLSARDFILQFRHKALLLFKLLLLERRLVFYRSPVHPLCVTILSLLSLHPGMIDHGLEESACVKPSRPMSPIPNFADVPDKVIPSATIAVDTQKQDAEKWEKLSPHSPTSEVVPIKTPLYENCKSSNSDSASGNSVELDKEISNEASVKIPTETENEISISKQLPVTAVEERWIEVSAQCAPNLHGSDSISSLSVPAMRGNNTSSTLNRDISVDTLCDTSVAQSNMATIALVPAEQCGVPLMLFTQGYLCHPYLSLPYLDLLSDVNVRGYVVGATNVLFKQKKQLADVLIEFWFCFLPIQVEGARVETQDPELRRQLHLTTEDLRFADFIVRHVSEDRHDVFLNGVGWEGGEEWIRSQFRVYLLCLMRTSLLQDESREAEHFNAHFMSAWKSTHNYKMWVTGEHAGIWDLNPGHPFAGQLSVADMKLRLSHTMQNTEGGRKLNQAMTSTGRAVATTGRAVGGALSQAKGALSSWWSTLTTPQSPDCETPVAAENSSGITVSSNVLKEEEQEDKS</sequence>
<name>A0A7R9E305_9NEOP</name>
<evidence type="ECO:0000256" key="1">
    <source>
        <dbReference type="SAM" id="MobiDB-lite"/>
    </source>
</evidence>
<dbReference type="AlphaFoldDB" id="A0A7R9E305"/>
<reference evidence="3" key="1">
    <citation type="submission" date="2020-11" db="EMBL/GenBank/DDBJ databases">
        <authorList>
            <person name="Tran Van P."/>
        </authorList>
    </citation>
    <scope>NUCLEOTIDE SEQUENCE</scope>
</reference>
<feature type="region of interest" description="Disordered" evidence="1">
    <location>
        <begin position="525"/>
        <end position="559"/>
    </location>
</feature>
<organism evidence="3">
    <name type="scientific">Timema monikensis</name>
    <dbReference type="NCBI Taxonomy" id="170555"/>
    <lineage>
        <taxon>Eukaryota</taxon>
        <taxon>Metazoa</taxon>
        <taxon>Ecdysozoa</taxon>
        <taxon>Arthropoda</taxon>
        <taxon>Hexapoda</taxon>
        <taxon>Insecta</taxon>
        <taxon>Pterygota</taxon>
        <taxon>Neoptera</taxon>
        <taxon>Polyneoptera</taxon>
        <taxon>Phasmatodea</taxon>
        <taxon>Timematodea</taxon>
        <taxon>Timematoidea</taxon>
        <taxon>Timematidae</taxon>
        <taxon>Timema</taxon>
    </lineage>
</organism>
<protein>
    <recommendedName>
        <fullName evidence="2">AVL9/DENND6 domain-containing protein</fullName>
    </recommendedName>
</protein>
<evidence type="ECO:0000259" key="2">
    <source>
        <dbReference type="Pfam" id="PF09794"/>
    </source>
</evidence>